<dbReference type="RefSeq" id="WP_130451697.1">
    <property type="nucleotide sequence ID" value="NZ_SHLA01000001.1"/>
</dbReference>
<keyword evidence="1" id="KW-1133">Transmembrane helix</keyword>
<proteinExistence type="predicted"/>
<keyword evidence="1" id="KW-0812">Transmembrane</keyword>
<feature type="transmembrane region" description="Helical" evidence="1">
    <location>
        <begin position="147"/>
        <end position="169"/>
    </location>
</feature>
<keyword evidence="3" id="KW-1185">Reference proteome</keyword>
<feature type="transmembrane region" description="Helical" evidence="1">
    <location>
        <begin position="280"/>
        <end position="301"/>
    </location>
</feature>
<gene>
    <name evidence="2" type="ORF">EV380_2900</name>
</gene>
<protein>
    <submittedName>
        <fullName evidence="2">Uncharacterized protein</fullName>
    </submittedName>
</protein>
<dbReference type="EMBL" id="SHLA01000001">
    <property type="protein sequence ID" value="RZU63288.1"/>
    <property type="molecule type" value="Genomic_DNA"/>
</dbReference>
<reference evidence="2 3" key="1">
    <citation type="submission" date="2019-02" db="EMBL/GenBank/DDBJ databases">
        <title>Sequencing the genomes of 1000 actinobacteria strains.</title>
        <authorList>
            <person name="Klenk H.-P."/>
        </authorList>
    </citation>
    <scope>NUCLEOTIDE SEQUENCE [LARGE SCALE GENOMIC DNA]</scope>
    <source>
        <strain evidence="2 3">DSM 17364</strain>
    </source>
</reference>
<feature type="transmembrane region" description="Helical" evidence="1">
    <location>
        <begin position="23"/>
        <end position="45"/>
    </location>
</feature>
<sequence>MTEHQPAESDRATPAAHTRHQSWTGAIGIVIGLAAGLLSLTPWLLTGGTLPLQNLWATGTLPDDMPFSLLPISQYMLRDLVGIMATSGTTAALALRWWRPARRRAGLGSVAVGLVAAHLTAVVQSFLELRAGLAPGPGGHPYATYYFYGMLAGVLLAVAMSFAILASLSSRSPNRAAFGAALTATPTTWWLSIWFNLGTPGMLAPELPVLQWLPAAVVGAALAALGLRTLRNGAVWLASLTILWITGPVAWAVQFVVGSRAIVGRPDQVEAGLSTLSSGLAMQTPVVATALAIGIAGSVLYRRLRRSER</sequence>
<keyword evidence="1" id="KW-0472">Membrane</keyword>
<organism evidence="2 3">
    <name type="scientific">Zhihengliuella halotolerans</name>
    <dbReference type="NCBI Taxonomy" id="370736"/>
    <lineage>
        <taxon>Bacteria</taxon>
        <taxon>Bacillati</taxon>
        <taxon>Actinomycetota</taxon>
        <taxon>Actinomycetes</taxon>
        <taxon>Micrococcales</taxon>
        <taxon>Micrococcaceae</taxon>
        <taxon>Zhihengliuella</taxon>
    </lineage>
</organism>
<feature type="transmembrane region" description="Helical" evidence="1">
    <location>
        <begin position="107"/>
        <end position="127"/>
    </location>
</feature>
<feature type="transmembrane region" description="Helical" evidence="1">
    <location>
        <begin position="75"/>
        <end position="95"/>
    </location>
</feature>
<feature type="transmembrane region" description="Helical" evidence="1">
    <location>
        <begin position="209"/>
        <end position="227"/>
    </location>
</feature>
<name>A0A4Q8AG71_9MICC</name>
<evidence type="ECO:0000256" key="1">
    <source>
        <dbReference type="SAM" id="Phobius"/>
    </source>
</evidence>
<evidence type="ECO:0000313" key="3">
    <source>
        <dbReference type="Proteomes" id="UP000292685"/>
    </source>
</evidence>
<feature type="transmembrane region" description="Helical" evidence="1">
    <location>
        <begin position="176"/>
        <end position="197"/>
    </location>
</feature>
<dbReference type="OrthoDB" id="5019680at2"/>
<accession>A0A4Q8AG71</accession>
<feature type="transmembrane region" description="Helical" evidence="1">
    <location>
        <begin position="234"/>
        <end position="257"/>
    </location>
</feature>
<evidence type="ECO:0000313" key="2">
    <source>
        <dbReference type="EMBL" id="RZU63288.1"/>
    </source>
</evidence>
<dbReference type="AlphaFoldDB" id="A0A4Q8AG71"/>
<comment type="caution">
    <text evidence="2">The sequence shown here is derived from an EMBL/GenBank/DDBJ whole genome shotgun (WGS) entry which is preliminary data.</text>
</comment>
<dbReference type="Proteomes" id="UP000292685">
    <property type="component" value="Unassembled WGS sequence"/>
</dbReference>